<sequence>MFFVKAPSKVIGSFKQKAQICFQEIQKEIEASYDRINDSIDKKFAPSDLSEALISASPFNILFKEIPFNLNDLKDELIKEIRPKIEAIVSIEVQKKQQQTNDMHLIQIQQIEQKFNKLQDEKQKEYYQMIKMKEEEIEQIQINQQKYQVTTQSQFKFQLIETNSIKQIDYCCAVAINKDNSLVVAGCEKKIKVYELKQGKLHQIQLLTEHSGRVFTLNFMKQSNHFVSGSADDQIIIWQMIQNNQWTCQQKLNGHASFIWCLLLNNNEDLIISGSNDKSIKFWDKQKGWLCQQTISDHTNSVLSISLNTQQDKLISCSYDSQILIIEKSQKEKTWKTIQSIKVDKWGSRLCFTDNNQFTFQPNSNEQMYVYEINGGDKQFVKTKEIKVYSGSNGCDLFFVQQFIKQKCLLVNKNGFYINLIRKKQNGEFITEQKIQFNDNSIFGSISEDGQYLITWDRNQKEIQIRKFHEG</sequence>
<comment type="caution">
    <text evidence="3">The sequence shown here is derived from an EMBL/GenBank/DDBJ whole genome shotgun (WGS) entry which is preliminary data.</text>
</comment>
<organism evidence="3 4">
    <name type="scientific">Paramecium sonneborni</name>
    <dbReference type="NCBI Taxonomy" id="65129"/>
    <lineage>
        <taxon>Eukaryota</taxon>
        <taxon>Sar</taxon>
        <taxon>Alveolata</taxon>
        <taxon>Ciliophora</taxon>
        <taxon>Intramacronucleata</taxon>
        <taxon>Oligohymenophorea</taxon>
        <taxon>Peniculida</taxon>
        <taxon>Parameciidae</taxon>
        <taxon>Paramecium</taxon>
    </lineage>
</organism>
<dbReference type="OrthoDB" id="406844at2759"/>
<evidence type="ECO:0000313" key="3">
    <source>
        <dbReference type="EMBL" id="CAD8099437.1"/>
    </source>
</evidence>
<keyword evidence="2" id="KW-0175">Coiled coil</keyword>
<feature type="coiled-coil region" evidence="2">
    <location>
        <begin position="101"/>
        <end position="150"/>
    </location>
</feature>
<keyword evidence="1" id="KW-0853">WD repeat</keyword>
<evidence type="ECO:0000256" key="2">
    <source>
        <dbReference type="SAM" id="Coils"/>
    </source>
</evidence>
<proteinExistence type="predicted"/>
<dbReference type="InterPro" id="IPR001680">
    <property type="entry name" value="WD40_rpt"/>
</dbReference>
<protein>
    <recommendedName>
        <fullName evidence="5">WD40-repeat-containing domain</fullName>
    </recommendedName>
</protein>
<keyword evidence="4" id="KW-1185">Reference proteome</keyword>
<reference evidence="3" key="1">
    <citation type="submission" date="2021-01" db="EMBL/GenBank/DDBJ databases">
        <authorList>
            <consortium name="Genoscope - CEA"/>
            <person name="William W."/>
        </authorList>
    </citation>
    <scope>NUCLEOTIDE SEQUENCE</scope>
</reference>
<dbReference type="FunFam" id="2.130.10.10:FF:001434">
    <property type="entry name" value="Uncharacterized protein"/>
    <property type="match status" value="1"/>
</dbReference>
<dbReference type="Proteomes" id="UP000692954">
    <property type="component" value="Unassembled WGS sequence"/>
</dbReference>
<dbReference type="GO" id="GO:0097361">
    <property type="term" value="C:cytosolic [4Fe-4S] assembly targeting complex"/>
    <property type="evidence" value="ECO:0007669"/>
    <property type="project" value="TreeGrafter"/>
</dbReference>
<feature type="repeat" description="WD" evidence="1">
    <location>
        <begin position="207"/>
        <end position="240"/>
    </location>
</feature>
<dbReference type="EMBL" id="CAJJDN010000072">
    <property type="protein sequence ID" value="CAD8099437.1"/>
    <property type="molecule type" value="Genomic_DNA"/>
</dbReference>
<dbReference type="Pfam" id="PF00400">
    <property type="entry name" value="WD40"/>
    <property type="match status" value="3"/>
</dbReference>
<accession>A0A8S1P8E3</accession>
<feature type="repeat" description="WD" evidence="1">
    <location>
        <begin position="252"/>
        <end position="284"/>
    </location>
</feature>
<dbReference type="AlphaFoldDB" id="A0A8S1P8E3"/>
<evidence type="ECO:0000313" key="4">
    <source>
        <dbReference type="Proteomes" id="UP000692954"/>
    </source>
</evidence>
<name>A0A8S1P8E3_9CILI</name>
<evidence type="ECO:0008006" key="5">
    <source>
        <dbReference type="Google" id="ProtNLM"/>
    </source>
</evidence>
<gene>
    <name evidence="3" type="ORF">PSON_ATCC_30995.1.T0720011</name>
</gene>
<dbReference type="PROSITE" id="PS50294">
    <property type="entry name" value="WD_REPEATS_REGION"/>
    <property type="match status" value="2"/>
</dbReference>
<dbReference type="GO" id="GO:0016226">
    <property type="term" value="P:iron-sulfur cluster assembly"/>
    <property type="evidence" value="ECO:0007669"/>
    <property type="project" value="TreeGrafter"/>
</dbReference>
<dbReference type="SMART" id="SM00320">
    <property type="entry name" value="WD40"/>
    <property type="match status" value="4"/>
</dbReference>
<dbReference type="PROSITE" id="PS50082">
    <property type="entry name" value="WD_REPEATS_2"/>
    <property type="match status" value="2"/>
</dbReference>
<dbReference type="PANTHER" id="PTHR19920:SF0">
    <property type="entry name" value="CYTOSOLIC IRON-SULFUR PROTEIN ASSEMBLY PROTEIN CIAO1-RELATED"/>
    <property type="match status" value="1"/>
</dbReference>
<evidence type="ECO:0000256" key="1">
    <source>
        <dbReference type="PROSITE-ProRule" id="PRU00221"/>
    </source>
</evidence>
<dbReference type="PANTHER" id="PTHR19920">
    <property type="entry name" value="WD40 PROTEIN CIAO1"/>
    <property type="match status" value="1"/>
</dbReference>